<dbReference type="PANTHER" id="PTHR46148:SF60">
    <property type="entry name" value="CHROMO DOMAIN-CONTAINING PROTEIN"/>
    <property type="match status" value="1"/>
</dbReference>
<dbReference type="GO" id="GO:0003676">
    <property type="term" value="F:nucleic acid binding"/>
    <property type="evidence" value="ECO:0007669"/>
    <property type="project" value="InterPro"/>
</dbReference>
<dbReference type="PROSITE" id="PS50994">
    <property type="entry name" value="INTEGRASE"/>
    <property type="match status" value="1"/>
</dbReference>
<dbReference type="PANTHER" id="PTHR46148">
    <property type="entry name" value="CHROMO DOMAIN-CONTAINING PROTEIN"/>
    <property type="match status" value="1"/>
</dbReference>
<name>A0A6V7QCS8_ANACO</name>
<dbReference type="Gene3D" id="3.30.420.10">
    <property type="entry name" value="Ribonuclease H-like superfamily/Ribonuclease H"/>
    <property type="match status" value="1"/>
</dbReference>
<organism evidence="2">
    <name type="scientific">Ananas comosus var. bracteatus</name>
    <name type="common">red pineapple</name>
    <dbReference type="NCBI Taxonomy" id="296719"/>
    <lineage>
        <taxon>Eukaryota</taxon>
        <taxon>Viridiplantae</taxon>
        <taxon>Streptophyta</taxon>
        <taxon>Embryophyta</taxon>
        <taxon>Tracheophyta</taxon>
        <taxon>Spermatophyta</taxon>
        <taxon>Magnoliopsida</taxon>
        <taxon>Liliopsida</taxon>
        <taxon>Poales</taxon>
        <taxon>Bromeliaceae</taxon>
        <taxon>Bromelioideae</taxon>
        <taxon>Ananas</taxon>
    </lineage>
</organism>
<dbReference type="InterPro" id="IPR012337">
    <property type="entry name" value="RNaseH-like_sf"/>
</dbReference>
<sequence length="294" mass="34496">MLQPKSIVSDRDPKFTSHFWKSLQEALGTRLDFSTAFHPQTDGQTERTIQTLEDMLRACVIDYKGGWCKYLPMAEFAYNNSYHASVEMAPFEALYGRKCRSPIYWSDVGERTEFGPDVLREAEEKVRLARKRLLTAQSRQQSYADRRRRDLEFAMGDRVFLKVSPMRGVKRFGVRGKLSPRYIGPYEILERIGTVAYRLALPPKLADVHNVFHVSNLRKYIPDPEHAMLYDPPELHGNLSYEEFPVAIIAREVRKLRNREIPYVKVRWSIHDDREATWEFEDQMKANHPHLFED</sequence>
<dbReference type="SUPFAM" id="SSF53098">
    <property type="entry name" value="Ribonuclease H-like"/>
    <property type="match status" value="1"/>
</dbReference>
<evidence type="ECO:0000259" key="1">
    <source>
        <dbReference type="PROSITE" id="PS50994"/>
    </source>
</evidence>
<dbReference type="GO" id="GO:0015074">
    <property type="term" value="P:DNA integration"/>
    <property type="evidence" value="ECO:0007669"/>
    <property type="project" value="InterPro"/>
</dbReference>
<gene>
    <name evidence="2" type="ORF">CB5_LOCUS23898</name>
</gene>
<dbReference type="InterPro" id="IPR001584">
    <property type="entry name" value="Integrase_cat-core"/>
</dbReference>
<protein>
    <recommendedName>
        <fullName evidence="1">Integrase catalytic domain-containing protein</fullName>
    </recommendedName>
</protein>
<dbReference type="AlphaFoldDB" id="A0A6V7QCS8"/>
<evidence type="ECO:0000313" key="2">
    <source>
        <dbReference type="EMBL" id="CAD1840687.1"/>
    </source>
</evidence>
<dbReference type="InterPro" id="IPR056924">
    <property type="entry name" value="SH3_Tf2-1"/>
</dbReference>
<dbReference type="EMBL" id="LR862135">
    <property type="protein sequence ID" value="CAD1840687.1"/>
    <property type="molecule type" value="Genomic_DNA"/>
</dbReference>
<accession>A0A6V7QCS8</accession>
<feature type="domain" description="Integrase catalytic" evidence="1">
    <location>
        <begin position="1"/>
        <end position="98"/>
    </location>
</feature>
<dbReference type="Pfam" id="PF24626">
    <property type="entry name" value="SH3_Tf2-1"/>
    <property type="match status" value="1"/>
</dbReference>
<dbReference type="InterPro" id="IPR036397">
    <property type="entry name" value="RNaseH_sf"/>
</dbReference>
<reference evidence="2" key="1">
    <citation type="submission" date="2020-07" db="EMBL/GenBank/DDBJ databases">
        <authorList>
            <person name="Lin J."/>
        </authorList>
    </citation>
    <scope>NUCLEOTIDE SEQUENCE</scope>
</reference>
<proteinExistence type="predicted"/>